<dbReference type="OrthoDB" id="1938857at2"/>
<proteinExistence type="predicted"/>
<dbReference type="InterPro" id="IPR010982">
    <property type="entry name" value="Lambda_DNA-bd_dom_sf"/>
</dbReference>
<dbReference type="GO" id="GO:0003677">
    <property type="term" value="F:DNA binding"/>
    <property type="evidence" value="ECO:0007669"/>
    <property type="project" value="InterPro"/>
</dbReference>
<protein>
    <submittedName>
        <fullName evidence="1">Transcriptional regulator</fullName>
    </submittedName>
</protein>
<reference evidence="1 2" key="1">
    <citation type="submission" date="2018-08" db="EMBL/GenBank/DDBJ databases">
        <title>A genome reference for cultivated species of the human gut microbiota.</title>
        <authorList>
            <person name="Zou Y."/>
            <person name="Xue W."/>
            <person name="Luo G."/>
        </authorList>
    </citation>
    <scope>NUCLEOTIDE SEQUENCE [LARGE SCALE GENOMIC DNA]</scope>
    <source>
        <strain evidence="1 2">AF04-15</strain>
    </source>
</reference>
<comment type="caution">
    <text evidence="1">The sequence shown here is derived from an EMBL/GenBank/DDBJ whole genome shotgun (WGS) entry which is preliminary data.</text>
</comment>
<name>A0A413F9A5_9FIRM</name>
<dbReference type="AlphaFoldDB" id="A0A413F9A5"/>
<evidence type="ECO:0000313" key="2">
    <source>
        <dbReference type="Proteomes" id="UP000283880"/>
    </source>
</evidence>
<sequence length="41" mass="4113">MEGHITISTIAKAVGVSGATVHRALYGKPGVSPAVRPTPGK</sequence>
<gene>
    <name evidence="1" type="ORF">DWV29_22860</name>
</gene>
<dbReference type="Gene3D" id="1.10.260.40">
    <property type="entry name" value="lambda repressor-like DNA-binding domains"/>
    <property type="match status" value="1"/>
</dbReference>
<accession>A0A413F9A5</accession>
<dbReference type="SUPFAM" id="SSF47413">
    <property type="entry name" value="lambda repressor-like DNA-binding domains"/>
    <property type="match status" value="1"/>
</dbReference>
<dbReference type="EMBL" id="QSBM01000021">
    <property type="protein sequence ID" value="RGX24607.1"/>
    <property type="molecule type" value="Genomic_DNA"/>
</dbReference>
<dbReference type="RefSeq" id="WP_117778009.1">
    <property type="nucleotide sequence ID" value="NZ_BAABXR010000001.1"/>
</dbReference>
<evidence type="ECO:0000313" key="1">
    <source>
        <dbReference type="EMBL" id="RGX24607.1"/>
    </source>
</evidence>
<organism evidence="1 2">
    <name type="scientific">Enterocloster asparagiformis</name>
    <dbReference type="NCBI Taxonomy" id="333367"/>
    <lineage>
        <taxon>Bacteria</taxon>
        <taxon>Bacillati</taxon>
        <taxon>Bacillota</taxon>
        <taxon>Clostridia</taxon>
        <taxon>Lachnospirales</taxon>
        <taxon>Lachnospiraceae</taxon>
        <taxon>Enterocloster</taxon>
    </lineage>
</organism>
<dbReference type="Proteomes" id="UP000283880">
    <property type="component" value="Unassembled WGS sequence"/>
</dbReference>